<dbReference type="InterPro" id="IPR013818">
    <property type="entry name" value="Lipase"/>
</dbReference>
<dbReference type="CDD" id="cd00707">
    <property type="entry name" value="Pancreat_lipase_like"/>
    <property type="match status" value="1"/>
</dbReference>
<evidence type="ECO:0000256" key="3">
    <source>
        <dbReference type="ARBA" id="ARBA00022525"/>
    </source>
</evidence>
<evidence type="ECO:0000313" key="9">
    <source>
        <dbReference type="EMBL" id="CAF1045114.1"/>
    </source>
</evidence>
<dbReference type="EMBL" id="CAJNOI010000093">
    <property type="protein sequence ID" value="CAF1045114.1"/>
    <property type="molecule type" value="Genomic_DNA"/>
</dbReference>
<evidence type="ECO:0000256" key="7">
    <source>
        <dbReference type="SAM" id="SignalP"/>
    </source>
</evidence>
<evidence type="ECO:0000256" key="2">
    <source>
        <dbReference type="ARBA" id="ARBA00010701"/>
    </source>
</evidence>
<proteinExistence type="inferred from homology"/>
<dbReference type="GO" id="GO:0016298">
    <property type="term" value="F:lipase activity"/>
    <property type="evidence" value="ECO:0007669"/>
    <property type="project" value="InterPro"/>
</dbReference>
<feature type="active site" description="Charge relay system" evidence="4">
    <location>
        <position position="286"/>
    </location>
</feature>
<evidence type="ECO:0000313" key="12">
    <source>
        <dbReference type="Proteomes" id="UP000663877"/>
    </source>
</evidence>
<dbReference type="SUPFAM" id="SSF53474">
    <property type="entry name" value="alpha/beta-Hydrolases"/>
    <property type="match status" value="1"/>
</dbReference>
<dbReference type="AlphaFoldDB" id="A0A814K6B4"/>
<keyword evidence="5" id="KW-0479">Metal-binding</keyword>
<feature type="domain" description="Lipase" evidence="8">
    <location>
        <begin position="47"/>
        <end position="349"/>
    </location>
</feature>
<feature type="active site" description="Charge relay system" evidence="4">
    <location>
        <position position="194"/>
    </location>
</feature>
<evidence type="ECO:0000256" key="4">
    <source>
        <dbReference type="PIRSR" id="PIRSR000865-1"/>
    </source>
</evidence>
<organism evidence="9 12">
    <name type="scientific">Adineta steineri</name>
    <dbReference type="NCBI Taxonomy" id="433720"/>
    <lineage>
        <taxon>Eukaryota</taxon>
        <taxon>Metazoa</taxon>
        <taxon>Spiralia</taxon>
        <taxon>Gnathifera</taxon>
        <taxon>Rotifera</taxon>
        <taxon>Eurotatoria</taxon>
        <taxon>Bdelloidea</taxon>
        <taxon>Adinetida</taxon>
        <taxon>Adinetidae</taxon>
        <taxon>Adineta</taxon>
    </lineage>
</organism>
<dbReference type="InterPro" id="IPR033906">
    <property type="entry name" value="Lipase_N"/>
</dbReference>
<gene>
    <name evidence="9" type="ORF">BJG266_LOCUS18291</name>
    <name evidence="10" type="ORF">QVE165_LOCUS21337</name>
</gene>
<dbReference type="Proteomes" id="UP000663877">
    <property type="component" value="Unassembled WGS sequence"/>
</dbReference>
<dbReference type="GO" id="GO:0016042">
    <property type="term" value="P:lipid catabolic process"/>
    <property type="evidence" value="ECO:0007669"/>
    <property type="project" value="TreeGrafter"/>
</dbReference>
<feature type="chain" id="PRO_5035601353" description="Lipase domain-containing protein" evidence="7">
    <location>
        <begin position="20"/>
        <end position="481"/>
    </location>
</feature>
<feature type="active site" description="Nucleophile" evidence="4">
    <location>
        <position position="171"/>
    </location>
</feature>
<dbReference type="GO" id="GO:0046872">
    <property type="term" value="F:metal ion binding"/>
    <property type="evidence" value="ECO:0007669"/>
    <property type="project" value="UniProtKB-KW"/>
</dbReference>
<dbReference type="InterPro" id="IPR000734">
    <property type="entry name" value="TAG_lipase"/>
</dbReference>
<dbReference type="OrthoDB" id="199913at2759"/>
<keyword evidence="11" id="KW-1185">Reference proteome</keyword>
<evidence type="ECO:0000256" key="1">
    <source>
        <dbReference type="ARBA" id="ARBA00004613"/>
    </source>
</evidence>
<evidence type="ECO:0000313" key="10">
    <source>
        <dbReference type="EMBL" id="CAF1119991.1"/>
    </source>
</evidence>
<dbReference type="PANTHER" id="PTHR11610">
    <property type="entry name" value="LIPASE"/>
    <property type="match status" value="1"/>
</dbReference>
<comment type="subcellular location">
    <subcellularLocation>
        <location evidence="1">Secreted</location>
    </subcellularLocation>
</comment>
<sequence length="481" mass="52402">MSLIILLLCTLLGVSLTTAATIERAVSSDVLPSICYNDFGCFSPRPGFKVLPQSPEKINTQFFLYTRKQSSQAQLISSSNLGSFDHTKQIKLIIHGFTDKASSSWVINMTKELLKLEDMNVITVDWSGGNQFPYGQAAANTVIVAAVVRQLLQVMISTGAQPQQMHLIGHSLGAHISSYVGRDLPNLGRISGLDPAGPDFYVSQVPDRLDPSDALFVDVIHTDGAPQIHSGFGHLEPLGHVDFYPNGGSAQPTCGSNTGVILLQSAWSLISTFNVGNAADTLACNHMSAVFYYTDSINTPSPAFAYPCSDYKSFEQGLCTSCGSSSDRCQRTGYHASISKTLGTLYLMTLHGVKPPHFGFNFKVILESDMNDNAQQTRGIIKVKFDEQNEDTLLFDQNTLFKRGSINSKTILVANKPTAMEKINISFKKSLGSTLGIGLAGQWNIRSVTMLDMQSHMSYRFCPTSNSPMIKSGSNLTYKLC</sequence>
<comment type="caution">
    <text evidence="9">The sequence shown here is derived from an EMBL/GenBank/DDBJ whole genome shotgun (WGS) entry which is preliminary data.</text>
</comment>
<feature type="binding site" evidence="5">
    <location>
        <position position="210"/>
    </location>
    <ligand>
        <name>Ca(2+)</name>
        <dbReference type="ChEBI" id="CHEBI:29108"/>
    </ligand>
</feature>
<dbReference type="Proteomes" id="UP000663832">
    <property type="component" value="Unassembled WGS sequence"/>
</dbReference>
<evidence type="ECO:0000313" key="11">
    <source>
        <dbReference type="Proteomes" id="UP000663832"/>
    </source>
</evidence>
<dbReference type="InterPro" id="IPR029058">
    <property type="entry name" value="AB_hydrolase_fold"/>
</dbReference>
<evidence type="ECO:0000256" key="6">
    <source>
        <dbReference type="RuleBase" id="RU004262"/>
    </source>
</evidence>
<keyword evidence="5" id="KW-0106">Calcium</keyword>
<feature type="signal peptide" evidence="7">
    <location>
        <begin position="1"/>
        <end position="19"/>
    </location>
</feature>
<reference evidence="9" key="1">
    <citation type="submission" date="2021-02" db="EMBL/GenBank/DDBJ databases">
        <authorList>
            <person name="Nowell W R."/>
        </authorList>
    </citation>
    <scope>NUCLEOTIDE SEQUENCE</scope>
</reference>
<keyword evidence="7" id="KW-0732">Signal</keyword>
<dbReference type="GO" id="GO:0005615">
    <property type="term" value="C:extracellular space"/>
    <property type="evidence" value="ECO:0007669"/>
    <property type="project" value="TreeGrafter"/>
</dbReference>
<keyword evidence="3" id="KW-0964">Secreted</keyword>
<evidence type="ECO:0000259" key="8">
    <source>
        <dbReference type="Pfam" id="PF00151"/>
    </source>
</evidence>
<dbReference type="InterPro" id="IPR016272">
    <property type="entry name" value="Lipase_LIPH"/>
</dbReference>
<dbReference type="PRINTS" id="PR00821">
    <property type="entry name" value="TAGLIPASE"/>
</dbReference>
<protein>
    <recommendedName>
        <fullName evidence="8">Lipase domain-containing protein</fullName>
    </recommendedName>
</protein>
<accession>A0A814K6B4</accession>
<comment type="similarity">
    <text evidence="2 6">Belongs to the AB hydrolase superfamily. Lipase family.</text>
</comment>
<evidence type="ECO:0000256" key="5">
    <source>
        <dbReference type="PIRSR" id="PIRSR000865-2"/>
    </source>
</evidence>
<feature type="binding site" evidence="5">
    <location>
        <position position="208"/>
    </location>
    <ligand>
        <name>Ca(2+)</name>
        <dbReference type="ChEBI" id="CHEBI:29108"/>
    </ligand>
</feature>
<dbReference type="EMBL" id="CAJNOM010000137">
    <property type="protein sequence ID" value="CAF1119991.1"/>
    <property type="molecule type" value="Genomic_DNA"/>
</dbReference>
<dbReference type="GO" id="GO:0052689">
    <property type="term" value="F:carboxylic ester hydrolase activity"/>
    <property type="evidence" value="ECO:0007669"/>
    <property type="project" value="InterPro"/>
</dbReference>
<feature type="binding site" evidence="5">
    <location>
        <position position="213"/>
    </location>
    <ligand>
        <name>Ca(2+)</name>
        <dbReference type="ChEBI" id="CHEBI:29108"/>
    </ligand>
</feature>
<dbReference type="Pfam" id="PF00151">
    <property type="entry name" value="Lipase"/>
    <property type="match status" value="1"/>
</dbReference>
<dbReference type="Gene3D" id="3.40.50.1820">
    <property type="entry name" value="alpha/beta hydrolase"/>
    <property type="match status" value="1"/>
</dbReference>
<name>A0A814K6B4_9BILA</name>
<dbReference type="PIRSF" id="PIRSF000865">
    <property type="entry name" value="Lipoprotein_lipase_LIPH"/>
    <property type="match status" value="1"/>
</dbReference>